<evidence type="ECO:0000259" key="8">
    <source>
        <dbReference type="PROSITE" id="PS50110"/>
    </source>
</evidence>
<dbReference type="Pfam" id="PF00486">
    <property type="entry name" value="Trans_reg_C"/>
    <property type="match status" value="1"/>
</dbReference>
<dbReference type="GO" id="GO:0006355">
    <property type="term" value="P:regulation of DNA-templated transcription"/>
    <property type="evidence" value="ECO:0007669"/>
    <property type="project" value="InterPro"/>
</dbReference>
<dbReference type="EMBL" id="FMUX01000018">
    <property type="protein sequence ID" value="SCY72487.1"/>
    <property type="molecule type" value="Genomic_DNA"/>
</dbReference>
<keyword evidence="1 6" id="KW-0597">Phosphoprotein</keyword>
<dbReference type="PROSITE" id="PS51755">
    <property type="entry name" value="OMPR_PHOB"/>
    <property type="match status" value="1"/>
</dbReference>
<dbReference type="GO" id="GO:0032993">
    <property type="term" value="C:protein-DNA complex"/>
    <property type="evidence" value="ECO:0007669"/>
    <property type="project" value="TreeGrafter"/>
</dbReference>
<dbReference type="InterPro" id="IPR001867">
    <property type="entry name" value="OmpR/PhoB-type_DNA-bd"/>
</dbReference>
<dbReference type="InterPro" id="IPR011006">
    <property type="entry name" value="CheY-like_superfamily"/>
</dbReference>
<dbReference type="Gene3D" id="3.40.50.2300">
    <property type="match status" value="1"/>
</dbReference>
<dbReference type="SMART" id="SM00862">
    <property type="entry name" value="Trans_reg_C"/>
    <property type="match status" value="1"/>
</dbReference>
<feature type="domain" description="OmpR/PhoB-type" evidence="9">
    <location>
        <begin position="130"/>
        <end position="227"/>
    </location>
</feature>
<dbReference type="SUPFAM" id="SSF52172">
    <property type="entry name" value="CheY-like"/>
    <property type="match status" value="1"/>
</dbReference>
<dbReference type="InterPro" id="IPR001789">
    <property type="entry name" value="Sig_transdc_resp-reg_receiver"/>
</dbReference>
<gene>
    <name evidence="10" type="ORF">SAMN05216233_11871</name>
</gene>
<reference evidence="10 11" key="1">
    <citation type="submission" date="2016-10" db="EMBL/GenBank/DDBJ databases">
        <authorList>
            <person name="de Groot N.N."/>
        </authorList>
    </citation>
    <scope>NUCLEOTIDE SEQUENCE [LARGE SCALE GENOMIC DNA]</scope>
    <source>
        <strain evidence="10 11">AA1</strain>
    </source>
</reference>
<dbReference type="CDD" id="cd00383">
    <property type="entry name" value="trans_reg_C"/>
    <property type="match status" value="1"/>
</dbReference>
<evidence type="ECO:0000313" key="10">
    <source>
        <dbReference type="EMBL" id="SCY72487.1"/>
    </source>
</evidence>
<dbReference type="GO" id="GO:0000156">
    <property type="term" value="F:phosphorelay response regulator activity"/>
    <property type="evidence" value="ECO:0007669"/>
    <property type="project" value="TreeGrafter"/>
</dbReference>
<dbReference type="PROSITE" id="PS50110">
    <property type="entry name" value="RESPONSE_REGULATORY"/>
    <property type="match status" value="1"/>
</dbReference>
<evidence type="ECO:0000256" key="1">
    <source>
        <dbReference type="ARBA" id="ARBA00022553"/>
    </source>
</evidence>
<evidence type="ECO:0000256" key="3">
    <source>
        <dbReference type="ARBA" id="ARBA00023015"/>
    </source>
</evidence>
<proteinExistence type="predicted"/>
<evidence type="ECO:0000256" key="7">
    <source>
        <dbReference type="PROSITE-ProRule" id="PRU01091"/>
    </source>
</evidence>
<evidence type="ECO:0000256" key="6">
    <source>
        <dbReference type="PROSITE-ProRule" id="PRU00169"/>
    </source>
</evidence>
<keyword evidence="4 7" id="KW-0238">DNA-binding</keyword>
<evidence type="ECO:0000256" key="5">
    <source>
        <dbReference type="ARBA" id="ARBA00023163"/>
    </source>
</evidence>
<feature type="modified residue" description="4-aspartylphosphate" evidence="6">
    <location>
        <position position="56"/>
    </location>
</feature>
<keyword evidence="3" id="KW-0805">Transcription regulation</keyword>
<dbReference type="Gene3D" id="1.10.10.10">
    <property type="entry name" value="Winged helix-like DNA-binding domain superfamily/Winged helix DNA-binding domain"/>
    <property type="match status" value="1"/>
</dbReference>
<dbReference type="InterPro" id="IPR036388">
    <property type="entry name" value="WH-like_DNA-bd_sf"/>
</dbReference>
<accession>A0A1G5I960</accession>
<keyword evidence="11" id="KW-1185">Reference proteome</keyword>
<name>A0A1G5I960_9BACT</name>
<evidence type="ECO:0000313" key="11">
    <source>
        <dbReference type="Proteomes" id="UP000198870"/>
    </source>
</evidence>
<keyword evidence="5" id="KW-0804">Transcription</keyword>
<dbReference type="InterPro" id="IPR016032">
    <property type="entry name" value="Sig_transdc_resp-reg_C-effctor"/>
</dbReference>
<dbReference type="Proteomes" id="UP000198870">
    <property type="component" value="Unassembled WGS sequence"/>
</dbReference>
<organism evidence="10 11">
    <name type="scientific">Desulfoluna spongiiphila</name>
    <dbReference type="NCBI Taxonomy" id="419481"/>
    <lineage>
        <taxon>Bacteria</taxon>
        <taxon>Pseudomonadati</taxon>
        <taxon>Thermodesulfobacteriota</taxon>
        <taxon>Desulfobacteria</taxon>
        <taxon>Desulfobacterales</taxon>
        <taxon>Desulfolunaceae</taxon>
        <taxon>Desulfoluna</taxon>
    </lineage>
</organism>
<dbReference type="STRING" id="419481.SAMN05216233_11871"/>
<dbReference type="PANTHER" id="PTHR48111:SF22">
    <property type="entry name" value="REGULATOR OF RPOS"/>
    <property type="match status" value="1"/>
</dbReference>
<evidence type="ECO:0000259" key="9">
    <source>
        <dbReference type="PROSITE" id="PS51755"/>
    </source>
</evidence>
<evidence type="ECO:0000256" key="4">
    <source>
        <dbReference type="ARBA" id="ARBA00023125"/>
    </source>
</evidence>
<dbReference type="AlphaFoldDB" id="A0A1G5I960"/>
<sequence length="229" mass="25287">MTQNALRILIIEDNRDIAENIGDYFDARGHVTDFAMDGITGLHLALTGTYDVIILDLMLPGMDGLTLCAKLRQEGGKTTPVLMLTARDTLDDKLIGFDTGADDYLVKPFALEELAARVLALSRRNSKPSTALLQVGDLTLDTATLKAHRQGREIELNHTCLTILKHLMEASPHVVTRRELEHALWGDTPPGSDALRSHLYTLRTKIDKPFNAPLLHTLHGIGYRVEATS</sequence>
<dbReference type="SUPFAM" id="SSF46894">
    <property type="entry name" value="C-terminal effector domain of the bipartite response regulators"/>
    <property type="match status" value="1"/>
</dbReference>
<dbReference type="SMART" id="SM00448">
    <property type="entry name" value="REC"/>
    <property type="match status" value="1"/>
</dbReference>
<dbReference type="GO" id="GO:0000976">
    <property type="term" value="F:transcription cis-regulatory region binding"/>
    <property type="evidence" value="ECO:0007669"/>
    <property type="project" value="TreeGrafter"/>
</dbReference>
<dbReference type="GO" id="GO:0005829">
    <property type="term" value="C:cytosol"/>
    <property type="evidence" value="ECO:0007669"/>
    <property type="project" value="TreeGrafter"/>
</dbReference>
<feature type="domain" description="Response regulatory" evidence="8">
    <location>
        <begin position="7"/>
        <end position="122"/>
    </location>
</feature>
<dbReference type="Gene3D" id="6.10.250.690">
    <property type="match status" value="1"/>
</dbReference>
<evidence type="ECO:0000256" key="2">
    <source>
        <dbReference type="ARBA" id="ARBA00023012"/>
    </source>
</evidence>
<dbReference type="FunFam" id="3.40.50.2300:FF:000001">
    <property type="entry name" value="DNA-binding response regulator PhoB"/>
    <property type="match status" value="1"/>
</dbReference>
<dbReference type="PANTHER" id="PTHR48111">
    <property type="entry name" value="REGULATOR OF RPOS"/>
    <property type="match status" value="1"/>
</dbReference>
<dbReference type="InterPro" id="IPR039420">
    <property type="entry name" value="WalR-like"/>
</dbReference>
<keyword evidence="2" id="KW-0902">Two-component regulatory system</keyword>
<dbReference type="CDD" id="cd17574">
    <property type="entry name" value="REC_OmpR"/>
    <property type="match status" value="1"/>
</dbReference>
<dbReference type="FunFam" id="1.10.10.10:FF:000058">
    <property type="entry name" value="DNA-binding response OmpR family regulator"/>
    <property type="match status" value="1"/>
</dbReference>
<protein>
    <submittedName>
        <fullName evidence="10">DNA-binding response regulator, OmpR family, contains REC and winged-helix (WHTH) domain</fullName>
    </submittedName>
</protein>
<feature type="DNA-binding region" description="OmpR/PhoB-type" evidence="7">
    <location>
        <begin position="130"/>
        <end position="227"/>
    </location>
</feature>
<dbReference type="Pfam" id="PF00072">
    <property type="entry name" value="Response_reg"/>
    <property type="match status" value="1"/>
</dbReference>